<dbReference type="GO" id="GO:0006405">
    <property type="term" value="P:RNA export from nucleus"/>
    <property type="evidence" value="ECO:0007669"/>
    <property type="project" value="TreeGrafter"/>
</dbReference>
<protein>
    <recommendedName>
        <fullName evidence="4">Nucleoporin Nup133/Nup155-like N-terminal domain-containing protein</fullName>
    </recommendedName>
</protein>
<dbReference type="Pfam" id="PF08801">
    <property type="entry name" value="Nucleoporin_N"/>
    <property type="match status" value="1"/>
</dbReference>
<dbReference type="Proteomes" id="UP000759131">
    <property type="component" value="Unassembled WGS sequence"/>
</dbReference>
<keyword evidence="3" id="KW-0539">Nucleus</keyword>
<dbReference type="GO" id="GO:0000972">
    <property type="term" value="P:transcription-dependent tethering of RNA polymerase II gene DNA at nuclear periphery"/>
    <property type="evidence" value="ECO:0007669"/>
    <property type="project" value="TreeGrafter"/>
</dbReference>
<gene>
    <name evidence="5" type="ORF">OSB1V03_LOCUS19175</name>
</gene>
<dbReference type="InterPro" id="IPR004870">
    <property type="entry name" value="Nucleoporin_Nup155"/>
</dbReference>
<evidence type="ECO:0000256" key="3">
    <source>
        <dbReference type="ARBA" id="ARBA00023242"/>
    </source>
</evidence>
<dbReference type="PANTHER" id="PTHR10350:SF6">
    <property type="entry name" value="NUCLEAR PORE COMPLEX PROTEIN NUP155"/>
    <property type="match status" value="1"/>
</dbReference>
<evidence type="ECO:0000313" key="6">
    <source>
        <dbReference type="Proteomes" id="UP000759131"/>
    </source>
</evidence>
<dbReference type="EMBL" id="OC881915">
    <property type="protein sequence ID" value="CAD7642503.1"/>
    <property type="molecule type" value="Genomic_DNA"/>
</dbReference>
<dbReference type="PANTHER" id="PTHR10350">
    <property type="entry name" value="NUCLEAR PORE COMPLEX PROTEIN NUP155"/>
    <property type="match status" value="1"/>
</dbReference>
<evidence type="ECO:0000259" key="4">
    <source>
        <dbReference type="Pfam" id="PF08801"/>
    </source>
</evidence>
<dbReference type="GO" id="GO:0036228">
    <property type="term" value="P:protein localization to nuclear inner membrane"/>
    <property type="evidence" value="ECO:0007669"/>
    <property type="project" value="TreeGrafter"/>
</dbReference>
<dbReference type="GO" id="GO:0006606">
    <property type="term" value="P:protein import into nucleus"/>
    <property type="evidence" value="ECO:0007669"/>
    <property type="project" value="TreeGrafter"/>
</dbReference>
<dbReference type="AlphaFoldDB" id="A0A7R9LIS2"/>
<evidence type="ECO:0000256" key="1">
    <source>
        <dbReference type="ARBA" id="ARBA00004123"/>
    </source>
</evidence>
<name>A0A7R9LIS2_9ACAR</name>
<dbReference type="GO" id="GO:0044611">
    <property type="term" value="C:nuclear pore inner ring"/>
    <property type="evidence" value="ECO:0007669"/>
    <property type="project" value="TreeGrafter"/>
</dbReference>
<dbReference type="EMBL" id="CAJPIZ010027340">
    <property type="protein sequence ID" value="CAG2119226.1"/>
    <property type="molecule type" value="Genomic_DNA"/>
</dbReference>
<keyword evidence="6" id="KW-1185">Reference proteome</keyword>
<feature type="non-terminal residue" evidence="5">
    <location>
        <position position="1"/>
    </location>
</feature>
<comment type="subcellular location">
    <subcellularLocation>
        <location evidence="1">Nucleus</location>
    </subcellularLocation>
</comment>
<dbReference type="InterPro" id="IPR014908">
    <property type="entry name" value="Nucleoporin_Nup133/Nup155_N"/>
</dbReference>
<sequence length="298" mass="32691">MTIVVPGVDPMSGQPMASMVSSRADIHATHVYESVANCVDQFLNSDSMFPQMLETLKVTQRFPSVSGLQDNDYPNFGDLGTSGIGFPSVSGLQDNDYPNFGDLGTSGQSLSLPQFSALTTIPLPKGLLEQFSHIQQNCEMGIMPEIGRAWVAIDCYIYLWNYDNGSDVAYYDGLSETILSVGLVKPREGVFKPHIKYLLILTTAVEILLLGITFSTCEDGSEGELLLVPDPIFRVTTDNIVMNVIMGSVDGRIFLGGKDGCLYEVIYQAEDGWFGRKCKKVNHSSSVISYFFPSLFNV</sequence>
<evidence type="ECO:0000313" key="5">
    <source>
        <dbReference type="EMBL" id="CAD7642503.1"/>
    </source>
</evidence>
<reference evidence="5" key="1">
    <citation type="submission" date="2020-11" db="EMBL/GenBank/DDBJ databases">
        <authorList>
            <person name="Tran Van P."/>
        </authorList>
    </citation>
    <scope>NUCLEOTIDE SEQUENCE</scope>
</reference>
<evidence type="ECO:0000256" key="2">
    <source>
        <dbReference type="ARBA" id="ARBA00022448"/>
    </source>
</evidence>
<dbReference type="GO" id="GO:0017056">
    <property type="term" value="F:structural constituent of nuclear pore"/>
    <property type="evidence" value="ECO:0007669"/>
    <property type="project" value="InterPro"/>
</dbReference>
<organism evidence="5">
    <name type="scientific">Medioppia subpectinata</name>
    <dbReference type="NCBI Taxonomy" id="1979941"/>
    <lineage>
        <taxon>Eukaryota</taxon>
        <taxon>Metazoa</taxon>
        <taxon>Ecdysozoa</taxon>
        <taxon>Arthropoda</taxon>
        <taxon>Chelicerata</taxon>
        <taxon>Arachnida</taxon>
        <taxon>Acari</taxon>
        <taxon>Acariformes</taxon>
        <taxon>Sarcoptiformes</taxon>
        <taxon>Oribatida</taxon>
        <taxon>Brachypylina</taxon>
        <taxon>Oppioidea</taxon>
        <taxon>Oppiidae</taxon>
        <taxon>Medioppia</taxon>
    </lineage>
</organism>
<keyword evidence="2" id="KW-0813">Transport</keyword>
<accession>A0A7R9LIS2</accession>
<proteinExistence type="predicted"/>
<feature type="domain" description="Nucleoporin Nup133/Nup155-like N-terminal" evidence="4">
    <location>
        <begin position="112"/>
        <end position="297"/>
    </location>
</feature>
<dbReference type="OrthoDB" id="338970at2759"/>